<dbReference type="GO" id="GO:0004366">
    <property type="term" value="F:glycerol-3-phosphate O-acyltransferase activity"/>
    <property type="evidence" value="ECO:0007669"/>
    <property type="project" value="TreeGrafter"/>
</dbReference>
<keyword evidence="1" id="KW-0472">Membrane</keyword>
<organism evidence="3 4">
    <name type="scientific">Polaribacter reichenbachii</name>
    <dbReference type="NCBI Taxonomy" id="996801"/>
    <lineage>
        <taxon>Bacteria</taxon>
        <taxon>Pseudomonadati</taxon>
        <taxon>Bacteroidota</taxon>
        <taxon>Flavobacteriia</taxon>
        <taxon>Flavobacteriales</taxon>
        <taxon>Flavobacteriaceae</taxon>
    </lineage>
</organism>
<dbReference type="CDD" id="cd07992">
    <property type="entry name" value="LPLAT_AAK14816-like"/>
    <property type="match status" value="1"/>
</dbReference>
<evidence type="ECO:0000256" key="1">
    <source>
        <dbReference type="SAM" id="Phobius"/>
    </source>
</evidence>
<feature type="domain" description="Phospholipid/glycerol acyltransferase" evidence="2">
    <location>
        <begin position="39"/>
        <end position="166"/>
    </location>
</feature>
<accession>A0A1B8U3I0</accession>
<comment type="caution">
    <text evidence="3">The sequence shown here is derived from an EMBL/GenBank/DDBJ whole genome shotgun (WGS) entry which is preliminary data.</text>
</comment>
<dbReference type="EMBL" id="LSFL01000015">
    <property type="protein sequence ID" value="OBY66417.1"/>
    <property type="molecule type" value="Genomic_DNA"/>
</dbReference>
<evidence type="ECO:0000313" key="4">
    <source>
        <dbReference type="Proteomes" id="UP000092612"/>
    </source>
</evidence>
<dbReference type="Pfam" id="PF01553">
    <property type="entry name" value="Acyltransferase"/>
    <property type="match status" value="1"/>
</dbReference>
<sequence>MIKKIWYQSVKVFLKISLNFYAKEIKISGKENIPKKGAVLFAINHPNALMDPLFVTTFNPRENHFLVRADVFKKPLIKKALASLNLMPIYRIRDGIKQLSNNEEVFEKCFKILKNKETLIIFPQGGHSRDRNIKPLSKGFTRIVFGALEQNPDLEITVIPVGITYQNSSSYPAKVCVQFGEGIHSRAIFNANEKPKAINTIKRLVSEQLQKLTVHIPDDENYTTKLKHLNEANVDFTKVDTVNKIIAKNSYPKPVKKPINRLKPLFYIVLLNSIFPYLIWQKMKKNIKEIEFVDTMRYAVNVISFPVFYLLQALLIYFFFGWEIALGYWLISYILVFVFTKFSIANTED</sequence>
<evidence type="ECO:0000313" key="3">
    <source>
        <dbReference type="EMBL" id="OBY66417.1"/>
    </source>
</evidence>
<feature type="transmembrane region" description="Helical" evidence="1">
    <location>
        <begin position="326"/>
        <end position="344"/>
    </location>
</feature>
<dbReference type="GO" id="GO:0008654">
    <property type="term" value="P:phospholipid biosynthetic process"/>
    <property type="evidence" value="ECO:0007669"/>
    <property type="project" value="TreeGrafter"/>
</dbReference>
<dbReference type="InterPro" id="IPR052744">
    <property type="entry name" value="GPAT/DAPAT"/>
</dbReference>
<dbReference type="SMART" id="SM00563">
    <property type="entry name" value="PlsC"/>
    <property type="match status" value="1"/>
</dbReference>
<keyword evidence="1" id="KW-0812">Transmembrane</keyword>
<dbReference type="SUPFAM" id="SSF69593">
    <property type="entry name" value="Glycerol-3-phosphate (1)-acyltransferase"/>
    <property type="match status" value="1"/>
</dbReference>
<dbReference type="AlphaFoldDB" id="A0A1B8U3I0"/>
<proteinExistence type="predicted"/>
<evidence type="ECO:0000259" key="2">
    <source>
        <dbReference type="SMART" id="SM00563"/>
    </source>
</evidence>
<reference evidence="4" key="1">
    <citation type="submission" date="2016-02" db="EMBL/GenBank/DDBJ databases">
        <title>Paenibacillus sp. LPB0068, isolated from Crassostrea gigas.</title>
        <authorList>
            <person name="Shin S.-K."/>
            <person name="Yi H."/>
        </authorList>
    </citation>
    <scope>NUCLEOTIDE SEQUENCE [LARGE SCALE GENOMIC DNA]</scope>
    <source>
        <strain evidence="4">KCTC 23969</strain>
    </source>
</reference>
<feature type="transmembrane region" description="Helical" evidence="1">
    <location>
        <begin position="264"/>
        <end position="280"/>
    </location>
</feature>
<keyword evidence="3" id="KW-0808">Transferase</keyword>
<dbReference type="STRING" id="996801.BW723_09945"/>
<keyword evidence="1" id="KW-1133">Transmembrane helix</keyword>
<dbReference type="KEGG" id="prn:BW723_09945"/>
<dbReference type="Proteomes" id="UP000092612">
    <property type="component" value="Unassembled WGS sequence"/>
</dbReference>
<feature type="transmembrane region" description="Helical" evidence="1">
    <location>
        <begin position="300"/>
        <end position="320"/>
    </location>
</feature>
<keyword evidence="3" id="KW-0012">Acyltransferase</keyword>
<dbReference type="GO" id="GO:0016287">
    <property type="term" value="F:glycerone-phosphate O-acyltransferase activity"/>
    <property type="evidence" value="ECO:0007669"/>
    <property type="project" value="TreeGrafter"/>
</dbReference>
<name>A0A1B8U3I0_9FLAO</name>
<dbReference type="PANTHER" id="PTHR31605">
    <property type="entry name" value="GLYCEROL-3-PHOSPHATE O-ACYLTRANSFERASE 1"/>
    <property type="match status" value="1"/>
</dbReference>
<dbReference type="PANTHER" id="PTHR31605:SF0">
    <property type="entry name" value="GLYCEROL-3-PHOSPHATE O-ACYLTRANSFERASE 1"/>
    <property type="match status" value="1"/>
</dbReference>
<keyword evidence="4" id="KW-1185">Reference proteome</keyword>
<dbReference type="InterPro" id="IPR002123">
    <property type="entry name" value="Plipid/glycerol_acylTrfase"/>
</dbReference>
<dbReference type="RefSeq" id="WP_068359554.1">
    <property type="nucleotide sequence ID" value="NZ_CP019337.1"/>
</dbReference>
<gene>
    <name evidence="3" type="ORF">LPB301_06910</name>
</gene>
<protein>
    <submittedName>
        <fullName evidence="3">Acyltransferase</fullName>
    </submittedName>
</protein>